<evidence type="ECO:0000313" key="3">
    <source>
        <dbReference type="Proteomes" id="UP000681340"/>
    </source>
</evidence>
<accession>A0A919VT47</accession>
<name>A0A919VT47_9ACTN</name>
<protein>
    <submittedName>
        <fullName evidence="2">Uncharacterized protein</fullName>
    </submittedName>
</protein>
<dbReference type="EMBL" id="BOQL01000057">
    <property type="protein sequence ID" value="GIM75566.1"/>
    <property type="molecule type" value="Genomic_DNA"/>
</dbReference>
<gene>
    <name evidence="2" type="ORF">Aau02nite_66570</name>
</gene>
<proteinExistence type="predicted"/>
<organism evidence="2 3">
    <name type="scientific">Actinoplanes auranticolor</name>
    <dbReference type="NCBI Taxonomy" id="47988"/>
    <lineage>
        <taxon>Bacteria</taxon>
        <taxon>Bacillati</taxon>
        <taxon>Actinomycetota</taxon>
        <taxon>Actinomycetes</taxon>
        <taxon>Micromonosporales</taxon>
        <taxon>Micromonosporaceae</taxon>
        <taxon>Actinoplanes</taxon>
    </lineage>
</organism>
<comment type="caution">
    <text evidence="2">The sequence shown here is derived from an EMBL/GenBank/DDBJ whole genome shotgun (WGS) entry which is preliminary data.</text>
</comment>
<evidence type="ECO:0000313" key="2">
    <source>
        <dbReference type="EMBL" id="GIM75566.1"/>
    </source>
</evidence>
<reference evidence="2" key="1">
    <citation type="submission" date="2021-03" db="EMBL/GenBank/DDBJ databases">
        <title>Whole genome shotgun sequence of Actinoplanes auranticolor NBRC 12245.</title>
        <authorList>
            <person name="Komaki H."/>
            <person name="Tamura T."/>
        </authorList>
    </citation>
    <scope>NUCLEOTIDE SEQUENCE</scope>
    <source>
        <strain evidence="2">NBRC 12245</strain>
    </source>
</reference>
<dbReference type="Proteomes" id="UP000681340">
    <property type="component" value="Unassembled WGS sequence"/>
</dbReference>
<dbReference type="AlphaFoldDB" id="A0A919VT47"/>
<evidence type="ECO:0000256" key="1">
    <source>
        <dbReference type="SAM" id="MobiDB-lite"/>
    </source>
</evidence>
<feature type="region of interest" description="Disordered" evidence="1">
    <location>
        <begin position="1"/>
        <end position="62"/>
    </location>
</feature>
<keyword evidence="3" id="KW-1185">Reference proteome</keyword>
<sequence length="62" mass="6385">MDRVRNGTEAAITVPMIASETRTSTNEKPPSPAARRDDAGGTGELARSSVGMPVLSVGDGRS</sequence>